<dbReference type="InterPro" id="IPR009011">
    <property type="entry name" value="Man6P_isomerase_rcpt-bd_dom_sf"/>
</dbReference>
<feature type="signal peptide" evidence="6">
    <location>
        <begin position="1"/>
        <end position="18"/>
    </location>
</feature>
<dbReference type="PROSITE" id="PS51914">
    <property type="entry name" value="MRH"/>
    <property type="match status" value="1"/>
</dbReference>
<evidence type="ECO:0000313" key="8">
    <source>
        <dbReference type="EMBL" id="CCC91259.1"/>
    </source>
</evidence>
<dbReference type="Pfam" id="PF12999">
    <property type="entry name" value="PRKCSH-like"/>
    <property type="match status" value="1"/>
</dbReference>
<gene>
    <name evidence="8" type="ORF">TCIL3000_7_580</name>
</gene>
<evidence type="ECO:0000256" key="6">
    <source>
        <dbReference type="SAM" id="SignalP"/>
    </source>
</evidence>
<evidence type="ECO:0000256" key="1">
    <source>
        <dbReference type="ARBA" id="ARBA00022387"/>
    </source>
</evidence>
<evidence type="ECO:0000256" key="2">
    <source>
        <dbReference type="ARBA" id="ARBA00022729"/>
    </source>
</evidence>
<feature type="chain" id="PRO_5003410255" description="Glucosidase 2 subunit beta" evidence="6">
    <location>
        <begin position="19"/>
        <end position="477"/>
    </location>
</feature>
<dbReference type="Pfam" id="PF13015">
    <property type="entry name" value="PRKCSH_1"/>
    <property type="match status" value="1"/>
</dbReference>
<sequence length="477" mass="54337">MSFVFLLVLLPLIQVAYTLDYDYGVQKTYREKFASLNEDGTFKCLSSDLVIRVNQINNDFCDCPDGSDEPGTSACASNLLDVKFPTGWRFQCKNDGFNAQEILHNKVNDGICDCCDGSDEYAGATQCANICADVQEREAKELLLQVERKKISLEKKEKMIQQALIAREEDAPKIEEEKKELESLVNTRDEVAGELPSLEEREKAEKERLSGEFKVLKGFLEKPKDGEKGKPEFKNSCTKWRQTKDCVSKSETNQDKGCDDIISSNESGYCDCVDSKTNHTIKYEKNCDHKPLRCSFVCRASGEEGTLSNVDDVYFDMDLPPPYSLPAANDLREKLKELDGKIEKLRSSIKVRADRLSRNISNEDILRTLTDQCFTLDIKVYTYELCMFKNTHQYSKGTSNGKNTGNWGRFGESTYSSWLSTDDYSRMLYENGDYCWNHEKRMTDVRIVCGPENVLLKVEEPMPCKYAMVFQTPAICE</sequence>
<dbReference type="Gene3D" id="2.70.130.10">
    <property type="entry name" value="Mannose-6-phosphate receptor binding domain"/>
    <property type="match status" value="1"/>
</dbReference>
<dbReference type="GO" id="GO:0006491">
    <property type="term" value="P:N-glycan processing"/>
    <property type="evidence" value="ECO:0007669"/>
    <property type="project" value="TreeGrafter"/>
</dbReference>
<protein>
    <recommendedName>
        <fullName evidence="1">Glucosidase 2 subunit beta</fullName>
    </recommendedName>
</protein>
<proteinExistence type="predicted"/>
<feature type="domain" description="MRH" evidence="7">
    <location>
        <begin position="371"/>
        <end position="477"/>
    </location>
</feature>
<evidence type="ECO:0000259" key="7">
    <source>
        <dbReference type="PROSITE" id="PS51914"/>
    </source>
</evidence>
<dbReference type="InterPro" id="IPR028146">
    <property type="entry name" value="PRKCSH_N"/>
</dbReference>
<keyword evidence="5" id="KW-0175">Coiled coil</keyword>
<dbReference type="InterPro" id="IPR036607">
    <property type="entry name" value="PRKCSH"/>
</dbReference>
<keyword evidence="4" id="KW-1015">Disulfide bond</keyword>
<reference evidence="8" key="1">
    <citation type="journal article" date="2012" name="Proc. Natl. Acad. Sci. U.S.A.">
        <title>Antigenic diversity is generated by distinct evolutionary mechanisms in African trypanosome species.</title>
        <authorList>
            <person name="Jackson A.P."/>
            <person name="Berry A."/>
            <person name="Aslett M."/>
            <person name="Allison H.C."/>
            <person name="Burton P."/>
            <person name="Vavrova-Anderson J."/>
            <person name="Brown R."/>
            <person name="Browne H."/>
            <person name="Corton N."/>
            <person name="Hauser H."/>
            <person name="Gamble J."/>
            <person name="Gilderthorp R."/>
            <person name="Marcello L."/>
            <person name="McQuillan J."/>
            <person name="Otto T.D."/>
            <person name="Quail M.A."/>
            <person name="Sanders M.J."/>
            <person name="van Tonder A."/>
            <person name="Ginger M.L."/>
            <person name="Field M.C."/>
            <person name="Barry J.D."/>
            <person name="Hertz-Fowler C."/>
            <person name="Berriman M."/>
        </authorList>
    </citation>
    <scope>NUCLEOTIDE SEQUENCE</scope>
    <source>
        <strain evidence="8">IL3000</strain>
    </source>
</reference>
<dbReference type="SUPFAM" id="SSF50911">
    <property type="entry name" value="Mannose 6-phosphate receptor domain"/>
    <property type="match status" value="1"/>
</dbReference>
<dbReference type="EMBL" id="HE575320">
    <property type="protein sequence ID" value="CCC91259.1"/>
    <property type="molecule type" value="Genomic_DNA"/>
</dbReference>
<dbReference type="GO" id="GO:0017177">
    <property type="term" value="C:glucosidase II complex"/>
    <property type="evidence" value="ECO:0007669"/>
    <property type="project" value="TreeGrafter"/>
</dbReference>
<dbReference type="InterPro" id="IPR039794">
    <property type="entry name" value="Gtb1-like"/>
</dbReference>
<dbReference type="VEuPathDB" id="TriTrypDB:TcIL3000_7_580"/>
<name>G0UPE8_TRYCI</name>
<evidence type="ECO:0000256" key="4">
    <source>
        <dbReference type="ARBA" id="ARBA00023157"/>
    </source>
</evidence>
<evidence type="ECO:0000256" key="3">
    <source>
        <dbReference type="ARBA" id="ARBA00022824"/>
    </source>
</evidence>
<accession>G0UPE8</accession>
<keyword evidence="3" id="KW-0256">Endoplasmic reticulum</keyword>
<evidence type="ECO:0000256" key="5">
    <source>
        <dbReference type="SAM" id="Coils"/>
    </source>
</evidence>
<dbReference type="AlphaFoldDB" id="G0UPE8"/>
<dbReference type="InterPro" id="IPR044865">
    <property type="entry name" value="MRH_dom"/>
</dbReference>
<keyword evidence="2 6" id="KW-0732">Signal</keyword>
<dbReference type="PANTHER" id="PTHR12630:SF1">
    <property type="entry name" value="GLUCOSIDASE 2 SUBUNIT BETA"/>
    <property type="match status" value="1"/>
</dbReference>
<dbReference type="PANTHER" id="PTHR12630">
    <property type="entry name" value="N-LINKED OLIGOSACCHARIDE PROCESSING"/>
    <property type="match status" value="1"/>
</dbReference>
<feature type="coiled-coil region" evidence="5">
    <location>
        <begin position="136"/>
        <end position="194"/>
    </location>
</feature>
<organism evidence="8">
    <name type="scientific">Trypanosoma congolense (strain IL3000)</name>
    <dbReference type="NCBI Taxonomy" id="1068625"/>
    <lineage>
        <taxon>Eukaryota</taxon>
        <taxon>Discoba</taxon>
        <taxon>Euglenozoa</taxon>
        <taxon>Kinetoplastea</taxon>
        <taxon>Metakinetoplastina</taxon>
        <taxon>Trypanosomatida</taxon>
        <taxon>Trypanosomatidae</taxon>
        <taxon>Trypanosoma</taxon>
        <taxon>Nannomonas</taxon>
    </lineage>
</organism>